<dbReference type="OrthoDB" id="4377304at2"/>
<dbReference type="Pfam" id="PF01850">
    <property type="entry name" value="PIN"/>
    <property type="match status" value="1"/>
</dbReference>
<protein>
    <recommendedName>
        <fullName evidence="6">Ribonuclease VapC</fullName>
        <shortName evidence="6">RNase VapC</shortName>
        <ecNumber evidence="6">3.1.-.-</ecNumber>
    </recommendedName>
    <alternativeName>
        <fullName evidence="6">Toxin VapC</fullName>
    </alternativeName>
</protein>
<dbReference type="InterPro" id="IPR051619">
    <property type="entry name" value="TypeII_TA_RNase_PINc/VapC"/>
</dbReference>
<dbReference type="SUPFAM" id="SSF88723">
    <property type="entry name" value="PIN domain-like"/>
    <property type="match status" value="1"/>
</dbReference>
<dbReference type="GO" id="GO:0090729">
    <property type="term" value="F:toxin activity"/>
    <property type="evidence" value="ECO:0007669"/>
    <property type="project" value="UniProtKB-KW"/>
</dbReference>
<dbReference type="InterPro" id="IPR022907">
    <property type="entry name" value="VapC_family"/>
</dbReference>
<dbReference type="InterPro" id="IPR002716">
    <property type="entry name" value="PIN_dom"/>
</dbReference>
<dbReference type="Gene3D" id="3.40.50.1010">
    <property type="entry name" value="5'-nuclease"/>
    <property type="match status" value="1"/>
</dbReference>
<keyword evidence="6" id="KW-0800">Toxin</keyword>
<evidence type="ECO:0000256" key="1">
    <source>
        <dbReference type="ARBA" id="ARBA00022649"/>
    </source>
</evidence>
<evidence type="ECO:0000313" key="9">
    <source>
        <dbReference type="Proteomes" id="UP000451354"/>
    </source>
</evidence>
<dbReference type="PANTHER" id="PTHR35901:SF1">
    <property type="entry name" value="EXONUCLEASE VAPC9"/>
    <property type="match status" value="1"/>
</dbReference>
<keyword evidence="9" id="KW-1185">Reference proteome</keyword>
<dbReference type="CDD" id="cd09873">
    <property type="entry name" value="PIN_Pae0151-like"/>
    <property type="match status" value="1"/>
</dbReference>
<dbReference type="InterPro" id="IPR029060">
    <property type="entry name" value="PIN-like_dom_sf"/>
</dbReference>
<evidence type="ECO:0000256" key="2">
    <source>
        <dbReference type="ARBA" id="ARBA00022722"/>
    </source>
</evidence>
<reference evidence="9" key="1">
    <citation type="journal article" date="2022" name="Int. J. Syst. Evol. Microbiol.">
        <title>Cellulosimicrobium protaetiae sp. nov., isolated from the gut of the larva of Protaetia brevitarsis seulensis.</title>
        <authorList>
            <person name="Le Han H."/>
            <person name="Nguyen T.T.H."/>
            <person name="Li Z."/>
            <person name="Shin N.R."/>
            <person name="Kim S.G."/>
        </authorList>
    </citation>
    <scope>NUCLEOTIDE SEQUENCE [LARGE SCALE GENOMIC DNA]</scope>
    <source>
        <strain evidence="9">BI34</strain>
    </source>
</reference>
<name>A0A6M5U8Q2_9MICO</name>
<dbReference type="HAMAP" id="MF_00265">
    <property type="entry name" value="VapC_Nob1"/>
    <property type="match status" value="1"/>
</dbReference>
<dbReference type="InterPro" id="IPR044153">
    <property type="entry name" value="PIN_Pae0151-like"/>
</dbReference>
<keyword evidence="5 6" id="KW-0460">Magnesium</keyword>
<evidence type="ECO:0000256" key="5">
    <source>
        <dbReference type="ARBA" id="ARBA00022842"/>
    </source>
</evidence>
<dbReference type="AlphaFoldDB" id="A0A6M5U8Q2"/>
<dbReference type="GO" id="GO:0000287">
    <property type="term" value="F:magnesium ion binding"/>
    <property type="evidence" value="ECO:0007669"/>
    <property type="project" value="UniProtKB-UniRule"/>
</dbReference>
<feature type="binding site" evidence="6">
    <location>
        <position position="6"/>
    </location>
    <ligand>
        <name>Mg(2+)</name>
        <dbReference type="ChEBI" id="CHEBI:18420"/>
    </ligand>
</feature>
<feature type="binding site" evidence="6">
    <location>
        <position position="98"/>
    </location>
    <ligand>
        <name>Mg(2+)</name>
        <dbReference type="ChEBI" id="CHEBI:18420"/>
    </ligand>
</feature>
<evidence type="ECO:0000256" key="6">
    <source>
        <dbReference type="HAMAP-Rule" id="MF_00265"/>
    </source>
</evidence>
<dbReference type="Proteomes" id="UP000451354">
    <property type="component" value="Chromosome"/>
</dbReference>
<comment type="cofactor">
    <cofactor evidence="6">
        <name>Mg(2+)</name>
        <dbReference type="ChEBI" id="CHEBI:18420"/>
    </cofactor>
</comment>
<proteinExistence type="inferred from homology"/>
<keyword evidence="3 6" id="KW-0479">Metal-binding</keyword>
<dbReference type="GO" id="GO:0004540">
    <property type="term" value="F:RNA nuclease activity"/>
    <property type="evidence" value="ECO:0007669"/>
    <property type="project" value="InterPro"/>
</dbReference>
<comment type="function">
    <text evidence="6">Toxic component of a toxin-antitoxin (TA) system. An RNase.</text>
</comment>
<sequence length="133" mass="13973">MRVVLDASAAVDALLPTARHDAVLDQLDRLVAAELVTPSLVDTEVLSALARLERAGTITAAVADAAVARWSRLPCERVDTTALLPDVWSLRGGLRVSDAHYVALALRLDATLLTTDARLARSPVAGLSVLLAG</sequence>
<accession>A0A6M5U8Q2</accession>
<evidence type="ECO:0000256" key="4">
    <source>
        <dbReference type="ARBA" id="ARBA00022801"/>
    </source>
</evidence>
<gene>
    <name evidence="6" type="primary">vapC</name>
    <name evidence="8" type="ORF">FIC82_000455</name>
</gene>
<dbReference type="EC" id="3.1.-.-" evidence="6"/>
<organism evidence="8 9">
    <name type="scientific">Cellulosimicrobium protaetiae</name>
    <dbReference type="NCBI Taxonomy" id="2587808"/>
    <lineage>
        <taxon>Bacteria</taxon>
        <taxon>Bacillati</taxon>
        <taxon>Actinomycetota</taxon>
        <taxon>Actinomycetes</taxon>
        <taxon>Micrococcales</taxon>
        <taxon>Promicromonosporaceae</taxon>
        <taxon>Cellulosimicrobium</taxon>
    </lineage>
</organism>
<dbReference type="PANTHER" id="PTHR35901">
    <property type="entry name" value="RIBONUCLEASE VAPC3"/>
    <property type="match status" value="1"/>
</dbReference>
<dbReference type="EMBL" id="CP052757">
    <property type="protein sequence ID" value="QJW34897.1"/>
    <property type="molecule type" value="Genomic_DNA"/>
</dbReference>
<evidence type="ECO:0000259" key="7">
    <source>
        <dbReference type="Pfam" id="PF01850"/>
    </source>
</evidence>
<evidence type="ECO:0000313" key="8">
    <source>
        <dbReference type="EMBL" id="QJW34897.1"/>
    </source>
</evidence>
<feature type="domain" description="PIN" evidence="7">
    <location>
        <begin position="3"/>
        <end position="121"/>
    </location>
</feature>
<keyword evidence="4 6" id="KW-0378">Hydrolase</keyword>
<dbReference type="RefSeq" id="WP_154797140.1">
    <property type="nucleotide sequence ID" value="NZ_CP052757.1"/>
</dbReference>
<keyword evidence="1 6" id="KW-1277">Toxin-antitoxin system</keyword>
<dbReference type="KEGG" id="cprt:FIC82_000455"/>
<dbReference type="GO" id="GO:0016787">
    <property type="term" value="F:hydrolase activity"/>
    <property type="evidence" value="ECO:0007669"/>
    <property type="project" value="UniProtKB-KW"/>
</dbReference>
<evidence type="ECO:0000256" key="3">
    <source>
        <dbReference type="ARBA" id="ARBA00022723"/>
    </source>
</evidence>
<keyword evidence="2 6" id="KW-0540">Nuclease</keyword>
<comment type="similarity">
    <text evidence="6">Belongs to the PINc/VapC protein family.</text>
</comment>